<dbReference type="OrthoDB" id="9901873at2759"/>
<proteinExistence type="inferred from homology"/>
<evidence type="ECO:0000256" key="1">
    <source>
        <dbReference type="ARBA" id="ARBA00004251"/>
    </source>
</evidence>
<keyword evidence="6 16" id="KW-0812">Transmembrane</keyword>
<gene>
    <name evidence="17" type="primary">tyrobp</name>
</gene>
<dbReference type="GO" id="GO:0009986">
    <property type="term" value="C:cell surface"/>
    <property type="evidence" value="ECO:0007669"/>
    <property type="project" value="TreeGrafter"/>
</dbReference>
<dbReference type="GO" id="GO:0005102">
    <property type="term" value="F:signaling receptor binding"/>
    <property type="evidence" value="ECO:0007669"/>
    <property type="project" value="TreeGrafter"/>
</dbReference>
<keyword evidence="12 16" id="KW-0472">Membrane</keyword>
<reference evidence="17" key="1">
    <citation type="submission" date="2019-06" db="EMBL/GenBank/DDBJ databases">
        <authorList>
            <consortium name="Wellcome Sanger Institute Data Sharing"/>
        </authorList>
    </citation>
    <scope>NUCLEOTIDE SEQUENCE [LARGE SCALE GENOMIC DNA]</scope>
</reference>
<keyword evidence="4" id="KW-1003">Cell membrane</keyword>
<dbReference type="Proteomes" id="UP000472267">
    <property type="component" value="Chromosome 11"/>
</dbReference>
<keyword evidence="8" id="KW-0732">Signal</keyword>
<reference evidence="17" key="2">
    <citation type="submission" date="2025-08" db="UniProtKB">
        <authorList>
            <consortium name="Ensembl"/>
        </authorList>
    </citation>
    <scope>IDENTIFICATION</scope>
</reference>
<evidence type="ECO:0000256" key="12">
    <source>
        <dbReference type="ARBA" id="ARBA00023136"/>
    </source>
</evidence>
<dbReference type="GeneID" id="115397116"/>
<keyword evidence="9" id="KW-0106">Calcium</keyword>
<dbReference type="RefSeq" id="XP_029959157.1">
    <property type="nucleotide sequence ID" value="XM_030103297.1"/>
</dbReference>
<evidence type="ECO:0000256" key="16">
    <source>
        <dbReference type="SAM" id="Phobius"/>
    </source>
</evidence>
<dbReference type="GO" id="GO:1904151">
    <property type="term" value="P:positive regulation of microglial cell mediated cytotoxicity"/>
    <property type="evidence" value="ECO:0007669"/>
    <property type="project" value="TreeGrafter"/>
</dbReference>
<protein>
    <recommendedName>
        <fullName evidence="3">TYRO protein tyrosine kinase-binding protein</fullName>
    </recommendedName>
    <alternativeName>
        <fullName evidence="14">DNAX-activation protein 12</fullName>
    </alternativeName>
</protein>
<evidence type="ECO:0000313" key="18">
    <source>
        <dbReference type="Proteomes" id="UP000472267"/>
    </source>
</evidence>
<keyword evidence="18" id="KW-1185">Reference proteome</keyword>
<sequence length="108" mass="11976">MSNAFCVVESLFGSAAGQQECGSCYLVSMESVLGIIASDIILTIFISISVFCFATHHRRRSERDSHDGKRNLSSSVSKKAATEVTESPYQELHGVQSDVYSELRHFRK</sequence>
<dbReference type="InterPro" id="IPR026200">
    <property type="entry name" value="Tyrobp"/>
</dbReference>
<dbReference type="PANTHER" id="PTHR17554:SF2">
    <property type="entry name" value="TYRO PROTEIN TYROSINE KINASE-BINDING PROTEIN"/>
    <property type="match status" value="1"/>
</dbReference>
<comment type="similarity">
    <text evidence="2">Belongs to the TYROBP family.</text>
</comment>
<dbReference type="GO" id="GO:0030889">
    <property type="term" value="P:negative regulation of B cell proliferation"/>
    <property type="evidence" value="ECO:0007669"/>
    <property type="project" value="TreeGrafter"/>
</dbReference>
<evidence type="ECO:0000256" key="7">
    <source>
        <dbReference type="ARBA" id="ARBA00022723"/>
    </source>
</evidence>
<evidence type="ECO:0000256" key="2">
    <source>
        <dbReference type="ARBA" id="ARBA00009791"/>
    </source>
</evidence>
<evidence type="ECO:0000256" key="4">
    <source>
        <dbReference type="ARBA" id="ARBA00022475"/>
    </source>
</evidence>
<keyword evidence="5" id="KW-0597">Phosphoprotein</keyword>
<dbReference type="GO" id="GO:0046872">
    <property type="term" value="F:metal ion binding"/>
    <property type="evidence" value="ECO:0007669"/>
    <property type="project" value="UniProtKB-KW"/>
</dbReference>
<evidence type="ECO:0000256" key="15">
    <source>
        <dbReference type="SAM" id="MobiDB-lite"/>
    </source>
</evidence>
<name>A0A672F938_SALFA</name>
<dbReference type="AlphaFoldDB" id="A0A672F938"/>
<keyword evidence="11 16" id="KW-1133">Transmembrane helix</keyword>
<comment type="subcellular location">
    <subcellularLocation>
        <location evidence="1">Cell membrane</location>
        <topology evidence="1">Single-pass type I membrane protein</topology>
    </subcellularLocation>
</comment>
<keyword evidence="7" id="KW-0479">Metal-binding</keyword>
<evidence type="ECO:0000256" key="3">
    <source>
        <dbReference type="ARBA" id="ARBA00022356"/>
    </source>
</evidence>
<dbReference type="GO" id="GO:0034241">
    <property type="term" value="P:positive regulation of macrophage fusion"/>
    <property type="evidence" value="ECO:0007669"/>
    <property type="project" value="TreeGrafter"/>
</dbReference>
<accession>A0A672F938</accession>
<organism evidence="17 18">
    <name type="scientific">Salarias fasciatus</name>
    <name type="common">Jewelled blenny</name>
    <name type="synonym">Blennius fasciatus</name>
    <dbReference type="NCBI Taxonomy" id="181472"/>
    <lineage>
        <taxon>Eukaryota</taxon>
        <taxon>Metazoa</taxon>
        <taxon>Chordata</taxon>
        <taxon>Craniata</taxon>
        <taxon>Vertebrata</taxon>
        <taxon>Euteleostomi</taxon>
        <taxon>Actinopterygii</taxon>
        <taxon>Neopterygii</taxon>
        <taxon>Teleostei</taxon>
        <taxon>Neoteleostei</taxon>
        <taxon>Acanthomorphata</taxon>
        <taxon>Ovalentaria</taxon>
        <taxon>Blenniimorphae</taxon>
        <taxon>Blenniiformes</taxon>
        <taxon>Blennioidei</taxon>
        <taxon>Blenniidae</taxon>
        <taxon>Salariinae</taxon>
        <taxon>Salarias</taxon>
    </lineage>
</organism>
<dbReference type="CTD" id="7305"/>
<keyword evidence="10" id="KW-0391">Immunity</keyword>
<dbReference type="Ensembl" id="ENSSFAT00005002264.1">
    <property type="protein sequence ID" value="ENSSFAP00005002127.1"/>
    <property type="gene ID" value="ENSSFAG00005001467.1"/>
</dbReference>
<evidence type="ECO:0000256" key="5">
    <source>
        <dbReference type="ARBA" id="ARBA00022553"/>
    </source>
</evidence>
<feature type="region of interest" description="Disordered" evidence="15">
    <location>
        <begin position="59"/>
        <end position="90"/>
    </location>
</feature>
<evidence type="ECO:0000256" key="10">
    <source>
        <dbReference type="ARBA" id="ARBA00022859"/>
    </source>
</evidence>
<keyword evidence="13" id="KW-1015">Disulfide bond</keyword>
<dbReference type="OMA" id="QRQPYYK"/>
<feature type="transmembrane region" description="Helical" evidence="16">
    <location>
        <begin position="33"/>
        <end position="54"/>
    </location>
</feature>
<evidence type="ECO:0000256" key="9">
    <source>
        <dbReference type="ARBA" id="ARBA00022837"/>
    </source>
</evidence>
<evidence type="ECO:0000256" key="11">
    <source>
        <dbReference type="ARBA" id="ARBA00022989"/>
    </source>
</evidence>
<evidence type="ECO:0000256" key="13">
    <source>
        <dbReference type="ARBA" id="ARBA00023157"/>
    </source>
</evidence>
<evidence type="ECO:0000256" key="8">
    <source>
        <dbReference type="ARBA" id="ARBA00022729"/>
    </source>
</evidence>
<dbReference type="PANTHER" id="PTHR17554">
    <property type="entry name" value="TYRO PROTEIN TYROSINE KINASE-BINDING PROTEIN"/>
    <property type="match status" value="1"/>
</dbReference>
<dbReference type="GO" id="GO:0032816">
    <property type="term" value="P:positive regulation of natural killer cell activation"/>
    <property type="evidence" value="ECO:0007669"/>
    <property type="project" value="TreeGrafter"/>
</dbReference>
<reference evidence="17" key="3">
    <citation type="submission" date="2025-09" db="UniProtKB">
        <authorList>
            <consortium name="Ensembl"/>
        </authorList>
    </citation>
    <scope>IDENTIFICATION</scope>
</reference>
<dbReference type="InParanoid" id="A0A672F938"/>
<evidence type="ECO:0000256" key="6">
    <source>
        <dbReference type="ARBA" id="ARBA00022692"/>
    </source>
</evidence>
<dbReference type="GO" id="GO:0002282">
    <property type="term" value="P:microglial cell activation involved in immune response"/>
    <property type="evidence" value="ECO:0007669"/>
    <property type="project" value="TreeGrafter"/>
</dbReference>
<dbReference type="GO" id="GO:0005886">
    <property type="term" value="C:plasma membrane"/>
    <property type="evidence" value="ECO:0007669"/>
    <property type="project" value="UniProtKB-SubCell"/>
</dbReference>
<evidence type="ECO:0000313" key="17">
    <source>
        <dbReference type="Ensembl" id="ENSSFAP00005002127.1"/>
    </source>
</evidence>
<dbReference type="GO" id="GO:0002283">
    <property type="term" value="P:neutrophil activation involved in immune response"/>
    <property type="evidence" value="ECO:0007669"/>
    <property type="project" value="TreeGrafter"/>
</dbReference>
<dbReference type="GO" id="GO:0032911">
    <property type="term" value="P:negative regulation of transforming growth factor beta1 production"/>
    <property type="evidence" value="ECO:0007669"/>
    <property type="project" value="TreeGrafter"/>
</dbReference>
<feature type="compositionally biased region" description="Basic and acidic residues" evidence="15">
    <location>
        <begin position="61"/>
        <end position="70"/>
    </location>
</feature>
<evidence type="ECO:0000256" key="14">
    <source>
        <dbReference type="ARBA" id="ARBA00031252"/>
    </source>
</evidence>